<reference evidence="1 2" key="1">
    <citation type="journal article" date="2013" name="Nature">
        <title>The genomes of four tapeworm species reveal adaptations to parasitism.</title>
        <authorList>
            <person name="Tsai I.J."/>
            <person name="Zarowiecki M."/>
            <person name="Holroyd N."/>
            <person name="Garciarrubio A."/>
            <person name="Sanchez-Flores A."/>
            <person name="Brooks K.L."/>
            <person name="Tracey A."/>
            <person name="Bobes R.J."/>
            <person name="Fragoso G."/>
            <person name="Sciutto E."/>
            <person name="Aslett M."/>
            <person name="Beasley H."/>
            <person name="Bennett H.M."/>
            <person name="Cai J."/>
            <person name="Camicia F."/>
            <person name="Clark R."/>
            <person name="Cucher M."/>
            <person name="De Silva N."/>
            <person name="Day T.A."/>
            <person name="Deplazes P."/>
            <person name="Estrada K."/>
            <person name="Fernandez C."/>
            <person name="Holland P.W."/>
            <person name="Hou J."/>
            <person name="Hu S."/>
            <person name="Huckvale T."/>
            <person name="Hung S.S."/>
            <person name="Kamenetzky L."/>
            <person name="Keane J.A."/>
            <person name="Kiss F."/>
            <person name="Koziol U."/>
            <person name="Lambert O."/>
            <person name="Liu K."/>
            <person name="Luo X."/>
            <person name="Luo Y."/>
            <person name="Macchiaroli N."/>
            <person name="Nichol S."/>
            <person name="Paps J."/>
            <person name="Parkinson J."/>
            <person name="Pouchkina-Stantcheva N."/>
            <person name="Riddiford N."/>
            <person name="Rosenzvit M."/>
            <person name="Salinas G."/>
            <person name="Wasmuth J.D."/>
            <person name="Zamanian M."/>
            <person name="Zheng Y."/>
            <person name="Cai X."/>
            <person name="Soberon X."/>
            <person name="Olson P.D."/>
            <person name="Laclette J.P."/>
            <person name="Brehm K."/>
            <person name="Berriman M."/>
            <person name="Garciarrubio A."/>
            <person name="Bobes R.J."/>
            <person name="Fragoso G."/>
            <person name="Sanchez-Flores A."/>
            <person name="Estrada K."/>
            <person name="Cevallos M.A."/>
            <person name="Morett E."/>
            <person name="Gonzalez V."/>
            <person name="Portillo T."/>
            <person name="Ochoa-Leyva A."/>
            <person name="Jose M.V."/>
            <person name="Sciutto E."/>
            <person name="Landa A."/>
            <person name="Jimenez L."/>
            <person name="Valdes V."/>
            <person name="Carrero J.C."/>
            <person name="Larralde C."/>
            <person name="Morales-Montor J."/>
            <person name="Limon-Lason J."/>
            <person name="Soberon X."/>
            <person name="Laclette J.P."/>
        </authorList>
    </citation>
    <scope>NUCLEOTIDE SEQUENCE [LARGE SCALE GENOMIC DNA]</scope>
</reference>
<reference evidence="1" key="2">
    <citation type="submission" date="2014-06" db="EMBL/GenBank/DDBJ databases">
        <authorList>
            <person name="Aslett M."/>
        </authorList>
    </citation>
    <scope>NUCLEOTIDE SEQUENCE</scope>
</reference>
<dbReference type="OrthoDB" id="6270234at2759"/>
<dbReference type="EMBL" id="LK028578">
    <property type="protein sequence ID" value="CDS18646.1"/>
    <property type="molecule type" value="Genomic_DNA"/>
</dbReference>
<dbReference type="Gene3D" id="2.60.40.1930">
    <property type="match status" value="1"/>
</dbReference>
<protein>
    <submittedName>
        <fullName evidence="1 3">Macroglobulin:complement</fullName>
    </submittedName>
</protein>
<gene>
    <name evidence="1" type="ORF">EgrG_000644300</name>
</gene>
<reference evidence="3" key="3">
    <citation type="submission" date="2020-10" db="UniProtKB">
        <authorList>
            <consortium name="WormBaseParasite"/>
        </authorList>
    </citation>
    <scope>IDENTIFICATION</scope>
</reference>
<sequence length="158" mass="18985">MVQRFAVIMGETDKPLYRPADHVRFRFIVLTSRHILPHSGPHTWPKYEVIGEFWEERRLERIEVTERERRLQTPHFDCIEVRDPLNNIVHQWKDVQPLDALNLTYRLVSDAEEGEWKIEARVRHQKEVISFNPNRPPSYEMKVFFSFHKGAYRAMSSK</sequence>
<accession>A0A068WLW3</accession>
<dbReference type="AlphaFoldDB" id="A0A068WLW3"/>
<evidence type="ECO:0000313" key="1">
    <source>
        <dbReference type="EMBL" id="CDS18646.1"/>
    </source>
</evidence>
<organism evidence="1">
    <name type="scientific">Echinococcus granulosus</name>
    <name type="common">Hydatid tapeworm</name>
    <dbReference type="NCBI Taxonomy" id="6210"/>
    <lineage>
        <taxon>Eukaryota</taxon>
        <taxon>Metazoa</taxon>
        <taxon>Spiralia</taxon>
        <taxon>Lophotrochozoa</taxon>
        <taxon>Platyhelminthes</taxon>
        <taxon>Cestoda</taxon>
        <taxon>Eucestoda</taxon>
        <taxon>Cyclophyllidea</taxon>
        <taxon>Taeniidae</taxon>
        <taxon>Echinococcus</taxon>
        <taxon>Echinococcus granulosus group</taxon>
    </lineage>
</organism>
<name>A0A068WLW3_ECHGR</name>
<dbReference type="Proteomes" id="UP000492820">
    <property type="component" value="Unassembled WGS sequence"/>
</dbReference>
<evidence type="ECO:0000313" key="3">
    <source>
        <dbReference type="WBParaSite" id="EgrG_000644300"/>
    </source>
</evidence>
<proteinExistence type="predicted"/>
<evidence type="ECO:0000313" key="2">
    <source>
        <dbReference type="Proteomes" id="UP000492820"/>
    </source>
</evidence>
<dbReference type="WBParaSite" id="EgrG_000644300">
    <property type="protein sequence ID" value="EgrG_000644300"/>
    <property type="gene ID" value="EgrG_000644300"/>
</dbReference>